<dbReference type="Pfam" id="PF00501">
    <property type="entry name" value="AMP-binding"/>
    <property type="match status" value="1"/>
</dbReference>
<feature type="domain" description="Carrier" evidence="2">
    <location>
        <begin position="542"/>
        <end position="617"/>
    </location>
</feature>
<dbReference type="GO" id="GO:0044550">
    <property type="term" value="P:secondary metabolite biosynthetic process"/>
    <property type="evidence" value="ECO:0007669"/>
    <property type="project" value="TreeGrafter"/>
</dbReference>
<keyword evidence="4" id="KW-1185">Reference proteome</keyword>
<dbReference type="InterPro" id="IPR010071">
    <property type="entry name" value="AA_adenyl_dom"/>
</dbReference>
<dbReference type="InterPro" id="IPR042099">
    <property type="entry name" value="ANL_N_sf"/>
</dbReference>
<organism evidence="3 4">
    <name type="scientific">Roseomonas acroporae</name>
    <dbReference type="NCBI Taxonomy" id="2937791"/>
    <lineage>
        <taxon>Bacteria</taxon>
        <taxon>Pseudomonadati</taxon>
        <taxon>Pseudomonadota</taxon>
        <taxon>Alphaproteobacteria</taxon>
        <taxon>Acetobacterales</taxon>
        <taxon>Roseomonadaceae</taxon>
        <taxon>Roseomonas</taxon>
    </lineage>
</organism>
<dbReference type="Proteomes" id="UP001139516">
    <property type="component" value="Unassembled WGS sequence"/>
</dbReference>
<dbReference type="Gene3D" id="3.30.300.30">
    <property type="match status" value="1"/>
</dbReference>
<dbReference type="SUPFAM" id="SSF47336">
    <property type="entry name" value="ACP-like"/>
    <property type="match status" value="1"/>
</dbReference>
<name>A0A9X1Y7Z9_9PROT</name>
<dbReference type="GO" id="GO:0043041">
    <property type="term" value="P:amino acid activation for nonribosomal peptide biosynthetic process"/>
    <property type="evidence" value="ECO:0007669"/>
    <property type="project" value="TreeGrafter"/>
</dbReference>
<dbReference type="InterPro" id="IPR020845">
    <property type="entry name" value="AMP-binding_CS"/>
</dbReference>
<dbReference type="RefSeq" id="WP_248666898.1">
    <property type="nucleotide sequence ID" value="NZ_JALPRX010000038.1"/>
</dbReference>
<dbReference type="GO" id="GO:0005737">
    <property type="term" value="C:cytoplasm"/>
    <property type="evidence" value="ECO:0007669"/>
    <property type="project" value="TreeGrafter"/>
</dbReference>
<dbReference type="PROSITE" id="PS00455">
    <property type="entry name" value="AMP_BINDING"/>
    <property type="match status" value="1"/>
</dbReference>
<evidence type="ECO:0000313" key="3">
    <source>
        <dbReference type="EMBL" id="MCK8784777.1"/>
    </source>
</evidence>
<protein>
    <submittedName>
        <fullName evidence="3">Amino acid adenylation domain-containing protein</fullName>
    </submittedName>
</protein>
<dbReference type="InterPro" id="IPR001031">
    <property type="entry name" value="Thioesterase"/>
</dbReference>
<dbReference type="CDD" id="cd05930">
    <property type="entry name" value="A_NRPS"/>
    <property type="match status" value="1"/>
</dbReference>
<dbReference type="Pfam" id="PF00975">
    <property type="entry name" value="Thioesterase"/>
    <property type="match status" value="1"/>
</dbReference>
<dbReference type="Gene3D" id="1.10.1200.10">
    <property type="entry name" value="ACP-like"/>
    <property type="match status" value="1"/>
</dbReference>
<evidence type="ECO:0000313" key="4">
    <source>
        <dbReference type="Proteomes" id="UP001139516"/>
    </source>
</evidence>
<dbReference type="EMBL" id="JALPRX010000038">
    <property type="protein sequence ID" value="MCK8784777.1"/>
    <property type="molecule type" value="Genomic_DNA"/>
</dbReference>
<feature type="region of interest" description="Disordered" evidence="1">
    <location>
        <begin position="17"/>
        <end position="37"/>
    </location>
</feature>
<dbReference type="InterPro" id="IPR009081">
    <property type="entry name" value="PP-bd_ACP"/>
</dbReference>
<dbReference type="GO" id="GO:0031177">
    <property type="term" value="F:phosphopantetheine binding"/>
    <property type="evidence" value="ECO:0007669"/>
    <property type="project" value="TreeGrafter"/>
</dbReference>
<dbReference type="InterPro" id="IPR045851">
    <property type="entry name" value="AMP-bd_C_sf"/>
</dbReference>
<dbReference type="InterPro" id="IPR000873">
    <property type="entry name" value="AMP-dep_synth/lig_dom"/>
</dbReference>
<reference evidence="3" key="1">
    <citation type="submission" date="2022-04" db="EMBL/GenBank/DDBJ databases">
        <title>Roseomonas acroporae sp. nov., isolated from coral Acropora digitifera.</title>
        <authorList>
            <person name="Sun H."/>
        </authorList>
    </citation>
    <scope>NUCLEOTIDE SEQUENCE</scope>
    <source>
        <strain evidence="3">NAR14</strain>
    </source>
</reference>
<accession>A0A9X1Y7Z9</accession>
<dbReference type="Pfam" id="PF00550">
    <property type="entry name" value="PP-binding"/>
    <property type="match status" value="1"/>
</dbReference>
<dbReference type="InterPro" id="IPR020802">
    <property type="entry name" value="TesA-like"/>
</dbReference>
<dbReference type="PROSITE" id="PS50075">
    <property type="entry name" value="CARRIER"/>
    <property type="match status" value="1"/>
</dbReference>
<dbReference type="FunFam" id="3.40.50.980:FF:000001">
    <property type="entry name" value="Non-ribosomal peptide synthetase"/>
    <property type="match status" value="1"/>
</dbReference>
<dbReference type="NCBIfam" id="TIGR01733">
    <property type="entry name" value="AA-adenyl-dom"/>
    <property type="match status" value="1"/>
</dbReference>
<dbReference type="Gene3D" id="3.40.50.1820">
    <property type="entry name" value="alpha/beta hydrolase"/>
    <property type="match status" value="1"/>
</dbReference>
<dbReference type="SUPFAM" id="SSF56801">
    <property type="entry name" value="Acetyl-CoA synthetase-like"/>
    <property type="match status" value="1"/>
</dbReference>
<dbReference type="PANTHER" id="PTHR45527">
    <property type="entry name" value="NONRIBOSOMAL PEPTIDE SYNTHETASE"/>
    <property type="match status" value="1"/>
</dbReference>
<dbReference type="SMART" id="SM00824">
    <property type="entry name" value="PKS_TE"/>
    <property type="match status" value="1"/>
</dbReference>
<evidence type="ECO:0000259" key="2">
    <source>
        <dbReference type="PROSITE" id="PS50075"/>
    </source>
</evidence>
<dbReference type="InterPro" id="IPR036736">
    <property type="entry name" value="ACP-like_sf"/>
</dbReference>
<proteinExistence type="predicted"/>
<evidence type="ECO:0000256" key="1">
    <source>
        <dbReference type="SAM" id="MobiDB-lite"/>
    </source>
</evidence>
<dbReference type="InterPro" id="IPR029058">
    <property type="entry name" value="AB_hydrolase_fold"/>
</dbReference>
<dbReference type="SUPFAM" id="SSF53474">
    <property type="entry name" value="alpha/beta-Hydrolases"/>
    <property type="match status" value="1"/>
</dbReference>
<dbReference type="AlphaFoldDB" id="A0A9X1Y7Z9"/>
<feature type="compositionally biased region" description="Low complexity" evidence="1">
    <location>
        <begin position="20"/>
        <end position="37"/>
    </location>
</feature>
<dbReference type="PANTHER" id="PTHR45527:SF1">
    <property type="entry name" value="FATTY ACID SYNTHASE"/>
    <property type="match status" value="1"/>
</dbReference>
<comment type="caution">
    <text evidence="3">The sequence shown here is derived from an EMBL/GenBank/DDBJ whole genome shotgun (WGS) entry which is preliminary data.</text>
</comment>
<gene>
    <name evidence="3" type="ORF">M0638_10320</name>
</gene>
<dbReference type="Gene3D" id="3.40.50.12780">
    <property type="entry name" value="N-terminal domain of ligase-like"/>
    <property type="match status" value="1"/>
</dbReference>
<dbReference type="InterPro" id="IPR025110">
    <property type="entry name" value="AMP-bd_C"/>
</dbReference>
<dbReference type="Pfam" id="PF13193">
    <property type="entry name" value="AMP-binding_C"/>
    <property type="match status" value="1"/>
</dbReference>
<sequence>MHQAAASTFPAPWRADGLLAAGQPGPGTTATPPSAAARNERLHDKFVRWARARPNDTAILHDGRRWTYRELDEWSNQLAHLLRENGALPGSLVGLCLDRSPMLVAAVLAVLKAGAAYVPLDPAYPAERLGLMLADSRPSVLLTRGEARDRLGYDGTVLDLDRPPRRVEDCPREAPERDAATDGLACVFYTSGSTGRPKGVALRHTATAMIEWAAGIFTSGELSRVAATTSICFDPSVFEIFAPLSLGGTMVLKKDLLQPFDPAERPTLLNGVPSAFAELARAGRIPDSVRVINVGGERLTARLAREIYAASRVEQVWNHYGPTEATICTCVALVTPDAEVDPPIGHGIAGALLHVLDDELQPVAAGEVGELFIGGPSLAAGYLNRPDLTAERFLPDPFVGGAARMYRTGDLVRRAPDGALHFVGRSGQQVKFRGVRMELDEIEAALCRLDLVAEAVILPVERNGTVDDLVAVVTARAPLTLPAMRQALRESLPAAMLPTKLVTVATMPLTPSGKTDRQALRHLVLPAVEEAPGQEAEGVADPILSPFEEVILSVFRAVLRQPGLTKDDDFFDHGGDSLLAVNAALRLEELLGLVVPSALLHHGRTASALAPMLQSKDQARGHLTVMQPLGEGVPLFCLPDVFGRPVSFLSFAQQWRGERPVYGLLPGPLEAEVIASPSLEALTRAYRREIEQLWPDGPCLLVGYSAGAIPAVDLACALEAAGRTVTLILIDPIAQRLSVDMREIRQRTRQAAYALCTRGPKAARQVFLERHVPEWIPPAYRDITAAMLQAERDWQPRRFHGRTILVTCGRSWFDRTAPRFRNWLHTRLAFGWHAFLDGEIRTRSIDTDHYQIVRKPAVYELTAGLREALRELPAAG</sequence>